<keyword evidence="4 9" id="KW-0732">Signal</keyword>
<dbReference type="InterPro" id="IPR050975">
    <property type="entry name" value="Sleep_regulator"/>
</dbReference>
<dbReference type="GO" id="GO:0032222">
    <property type="term" value="P:regulation of synaptic transmission, cholinergic"/>
    <property type="evidence" value="ECO:0007669"/>
    <property type="project" value="InterPro"/>
</dbReference>
<comment type="subcellular location">
    <subcellularLocation>
        <location evidence="1">Membrane</location>
        <topology evidence="1">Lipid-anchor</topology>
        <topology evidence="1">GPI-anchor</topology>
    </subcellularLocation>
</comment>
<dbReference type="Pfam" id="PF17064">
    <property type="entry name" value="QVR"/>
    <property type="match status" value="1"/>
</dbReference>
<feature type="chain" id="PRO_5040209718" description="Protein sleepless" evidence="9">
    <location>
        <begin position="20"/>
        <end position="127"/>
    </location>
</feature>
<evidence type="ECO:0000256" key="2">
    <source>
        <dbReference type="ARBA" id="ARBA00022622"/>
    </source>
</evidence>
<evidence type="ECO:0008006" key="12">
    <source>
        <dbReference type="Google" id="ProtNLM"/>
    </source>
</evidence>
<evidence type="ECO:0000256" key="5">
    <source>
        <dbReference type="ARBA" id="ARBA00022989"/>
    </source>
</evidence>
<accession>A0A9N9THP8</accession>
<keyword evidence="6" id="KW-0472">Membrane</keyword>
<dbReference type="OrthoDB" id="6725215at2759"/>
<evidence type="ECO:0000256" key="8">
    <source>
        <dbReference type="ARBA" id="ARBA00023288"/>
    </source>
</evidence>
<dbReference type="GO" id="GO:0098552">
    <property type="term" value="C:side of membrane"/>
    <property type="evidence" value="ECO:0007669"/>
    <property type="project" value="UniProtKB-KW"/>
</dbReference>
<protein>
    <recommendedName>
        <fullName evidence="12">Protein sleepless</fullName>
    </recommendedName>
</protein>
<evidence type="ECO:0000256" key="1">
    <source>
        <dbReference type="ARBA" id="ARBA00004589"/>
    </source>
</evidence>
<evidence type="ECO:0000256" key="9">
    <source>
        <dbReference type="SAM" id="SignalP"/>
    </source>
</evidence>
<keyword evidence="3" id="KW-0812">Transmembrane</keyword>
<evidence type="ECO:0000256" key="7">
    <source>
        <dbReference type="ARBA" id="ARBA00023180"/>
    </source>
</evidence>
<keyword evidence="5" id="KW-1133">Transmembrane helix</keyword>
<keyword evidence="8" id="KW-0449">Lipoprotein</keyword>
<name>A0A9N9THP8_PHYSR</name>
<keyword evidence="7" id="KW-0325">Glycoprotein</keyword>
<evidence type="ECO:0000313" key="10">
    <source>
        <dbReference type="EMBL" id="CAG9856476.1"/>
    </source>
</evidence>
<keyword evidence="2" id="KW-0336">GPI-anchor</keyword>
<evidence type="ECO:0000256" key="6">
    <source>
        <dbReference type="ARBA" id="ARBA00023136"/>
    </source>
</evidence>
<evidence type="ECO:0000313" key="11">
    <source>
        <dbReference type="Proteomes" id="UP001153712"/>
    </source>
</evidence>
<dbReference type="AlphaFoldDB" id="A0A9N9THP8"/>
<organism evidence="10 11">
    <name type="scientific">Phyllotreta striolata</name>
    <name type="common">Striped flea beetle</name>
    <name type="synonym">Crioceris striolata</name>
    <dbReference type="NCBI Taxonomy" id="444603"/>
    <lineage>
        <taxon>Eukaryota</taxon>
        <taxon>Metazoa</taxon>
        <taxon>Ecdysozoa</taxon>
        <taxon>Arthropoda</taxon>
        <taxon>Hexapoda</taxon>
        <taxon>Insecta</taxon>
        <taxon>Pterygota</taxon>
        <taxon>Neoptera</taxon>
        <taxon>Endopterygota</taxon>
        <taxon>Coleoptera</taxon>
        <taxon>Polyphaga</taxon>
        <taxon>Cucujiformia</taxon>
        <taxon>Chrysomeloidea</taxon>
        <taxon>Chrysomelidae</taxon>
        <taxon>Galerucinae</taxon>
        <taxon>Alticini</taxon>
        <taxon>Phyllotreta</taxon>
    </lineage>
</organism>
<dbReference type="Proteomes" id="UP001153712">
    <property type="component" value="Chromosome 12"/>
</dbReference>
<gene>
    <name evidence="10" type="ORF">PHYEVI_LOCUS2897</name>
</gene>
<dbReference type="InterPro" id="IPR031424">
    <property type="entry name" value="QVR-like"/>
</dbReference>
<dbReference type="EMBL" id="OU900105">
    <property type="protein sequence ID" value="CAG9856476.1"/>
    <property type="molecule type" value="Genomic_DNA"/>
</dbReference>
<evidence type="ECO:0000256" key="3">
    <source>
        <dbReference type="ARBA" id="ARBA00022692"/>
    </source>
</evidence>
<sequence>MMKLIVVILFAITVAITIASDDPQPTKCYHCSLIEGEICNKPDFTWLGVQSCDDIPTNKNTTDKVVCYTVTATWLGQPITERGCYYQEMEGMDLCTYFNKTEANVPFTFDYKCKLCYNDLCNGLPSR</sequence>
<evidence type="ECO:0000256" key="4">
    <source>
        <dbReference type="ARBA" id="ARBA00022729"/>
    </source>
</evidence>
<dbReference type="GO" id="GO:0030431">
    <property type="term" value="P:sleep"/>
    <property type="evidence" value="ECO:0007669"/>
    <property type="project" value="InterPro"/>
</dbReference>
<dbReference type="PANTHER" id="PTHR33562">
    <property type="entry name" value="ATILLA, ISOFORM B-RELATED-RELATED"/>
    <property type="match status" value="1"/>
</dbReference>
<keyword evidence="11" id="KW-1185">Reference proteome</keyword>
<reference evidence="10" key="1">
    <citation type="submission" date="2022-01" db="EMBL/GenBank/DDBJ databases">
        <authorList>
            <person name="King R."/>
        </authorList>
    </citation>
    <scope>NUCLEOTIDE SEQUENCE</scope>
</reference>
<feature type="signal peptide" evidence="9">
    <location>
        <begin position="1"/>
        <end position="19"/>
    </location>
</feature>
<proteinExistence type="predicted"/>